<dbReference type="Gene3D" id="1.10.287.130">
    <property type="match status" value="1"/>
</dbReference>
<keyword evidence="6" id="KW-0902">Two-component regulatory system</keyword>
<dbReference type="PROSITE" id="PS50112">
    <property type="entry name" value="PAS"/>
    <property type="match status" value="1"/>
</dbReference>
<dbReference type="SUPFAM" id="SSF55874">
    <property type="entry name" value="ATPase domain of HSP90 chaperone/DNA topoisomerase II/histidine kinase"/>
    <property type="match status" value="1"/>
</dbReference>
<protein>
    <recommendedName>
        <fullName evidence="2">histidine kinase</fullName>
        <ecNumber evidence="2">2.7.13.3</ecNumber>
    </recommendedName>
</protein>
<evidence type="ECO:0000256" key="3">
    <source>
        <dbReference type="ARBA" id="ARBA00022553"/>
    </source>
</evidence>
<feature type="domain" description="PAS" evidence="8">
    <location>
        <begin position="7"/>
        <end position="77"/>
    </location>
</feature>
<dbReference type="RefSeq" id="WP_073120673.1">
    <property type="nucleotide sequence ID" value="NZ_BMEN01000003.1"/>
</dbReference>
<dbReference type="NCBIfam" id="TIGR00229">
    <property type="entry name" value="sensory_box"/>
    <property type="match status" value="1"/>
</dbReference>
<evidence type="ECO:0000256" key="4">
    <source>
        <dbReference type="ARBA" id="ARBA00022679"/>
    </source>
</evidence>
<dbReference type="InterPro" id="IPR050736">
    <property type="entry name" value="Sensor_HK_Regulatory"/>
</dbReference>
<dbReference type="InterPro" id="IPR005467">
    <property type="entry name" value="His_kinase_dom"/>
</dbReference>
<sequence>MPKNHVYSEKFTSILNNLFHGVILINQKGVVIEFNKSSLVLLGISSKKFENKKLSDVLPKEYRRAFEKYFKNCFDVETRNYGKYEVALKRKKEIKILEIDCNQNFYSEEDHELYTIGLINDVTKRKKLEKELDRQTKTKDLIIEKLEREQELNDMKSRFISIASHEFRTPLAGILSSVDLIERYLKNDDQLWQKFIHQTKVDSHVVKIKTSIKTLTATLNQFLSLGQLEEGKIEYQEEVFDLKEMLENHIDEFSTLTKENQIIHYKHKCKKTIVCLDRNILRHVMNNLLSNAVKYTPKNKNVYITSNIQKNNISITVKDEGMGIPIEDQKNLFRRFFRAKNVTNLQGTGLGLNIVKKYVELMNGTISFKSKENIGTTFTLSFTIDKLNEHNTNLNILLKD</sequence>
<dbReference type="GO" id="GO:0000155">
    <property type="term" value="F:phosphorelay sensor kinase activity"/>
    <property type="evidence" value="ECO:0007669"/>
    <property type="project" value="InterPro"/>
</dbReference>
<dbReference type="AlphaFoldDB" id="A0A1M5VHJ6"/>
<dbReference type="SMART" id="SM00387">
    <property type="entry name" value="HATPase_c"/>
    <property type="match status" value="1"/>
</dbReference>
<dbReference type="InterPro" id="IPR013767">
    <property type="entry name" value="PAS_fold"/>
</dbReference>
<dbReference type="PRINTS" id="PR00344">
    <property type="entry name" value="BCTRLSENSOR"/>
</dbReference>
<dbReference type="InterPro" id="IPR035965">
    <property type="entry name" value="PAS-like_dom_sf"/>
</dbReference>
<keyword evidence="5" id="KW-0418">Kinase</keyword>
<keyword evidence="10" id="KW-1185">Reference proteome</keyword>
<organism evidence="9 10">
    <name type="scientific">Wenyingzhuangia marina</name>
    <dbReference type="NCBI Taxonomy" id="1195760"/>
    <lineage>
        <taxon>Bacteria</taxon>
        <taxon>Pseudomonadati</taxon>
        <taxon>Bacteroidota</taxon>
        <taxon>Flavobacteriia</taxon>
        <taxon>Flavobacteriales</taxon>
        <taxon>Flavobacteriaceae</taxon>
        <taxon>Wenyingzhuangia</taxon>
    </lineage>
</organism>
<evidence type="ECO:0000259" key="8">
    <source>
        <dbReference type="PROSITE" id="PS50112"/>
    </source>
</evidence>
<keyword evidence="4" id="KW-0808">Transferase</keyword>
<dbReference type="InterPro" id="IPR036097">
    <property type="entry name" value="HisK_dim/P_sf"/>
</dbReference>
<dbReference type="GO" id="GO:0006355">
    <property type="term" value="P:regulation of DNA-templated transcription"/>
    <property type="evidence" value="ECO:0007669"/>
    <property type="project" value="InterPro"/>
</dbReference>
<gene>
    <name evidence="9" type="ORF">SAMN05444281_1805</name>
</gene>
<dbReference type="EC" id="2.7.13.3" evidence="2"/>
<evidence type="ECO:0000256" key="2">
    <source>
        <dbReference type="ARBA" id="ARBA00012438"/>
    </source>
</evidence>
<dbReference type="InterPro" id="IPR003594">
    <property type="entry name" value="HATPase_dom"/>
</dbReference>
<dbReference type="SMART" id="SM00091">
    <property type="entry name" value="PAS"/>
    <property type="match status" value="1"/>
</dbReference>
<dbReference type="Pfam" id="PF00512">
    <property type="entry name" value="HisKA"/>
    <property type="match status" value="1"/>
</dbReference>
<dbReference type="STRING" id="1195760.SAMN05444281_1805"/>
<name>A0A1M5VHJ6_9FLAO</name>
<reference evidence="10" key="1">
    <citation type="submission" date="2016-11" db="EMBL/GenBank/DDBJ databases">
        <authorList>
            <person name="Varghese N."/>
            <person name="Submissions S."/>
        </authorList>
    </citation>
    <scope>NUCLEOTIDE SEQUENCE [LARGE SCALE GENOMIC DNA]</scope>
    <source>
        <strain evidence="10">DSM 100572</strain>
    </source>
</reference>
<dbReference type="PROSITE" id="PS50109">
    <property type="entry name" value="HIS_KIN"/>
    <property type="match status" value="1"/>
</dbReference>
<evidence type="ECO:0000256" key="6">
    <source>
        <dbReference type="ARBA" id="ARBA00023012"/>
    </source>
</evidence>
<dbReference type="Pfam" id="PF00989">
    <property type="entry name" value="PAS"/>
    <property type="match status" value="1"/>
</dbReference>
<accession>A0A1M5VHJ6</accession>
<dbReference type="InterPro" id="IPR004358">
    <property type="entry name" value="Sig_transdc_His_kin-like_C"/>
</dbReference>
<dbReference type="Gene3D" id="3.30.565.10">
    <property type="entry name" value="Histidine kinase-like ATPase, C-terminal domain"/>
    <property type="match status" value="1"/>
</dbReference>
<proteinExistence type="predicted"/>
<evidence type="ECO:0000259" key="7">
    <source>
        <dbReference type="PROSITE" id="PS50109"/>
    </source>
</evidence>
<dbReference type="InterPro" id="IPR036890">
    <property type="entry name" value="HATPase_C_sf"/>
</dbReference>
<dbReference type="SUPFAM" id="SSF47384">
    <property type="entry name" value="Homodimeric domain of signal transducing histidine kinase"/>
    <property type="match status" value="1"/>
</dbReference>
<dbReference type="InterPro" id="IPR003661">
    <property type="entry name" value="HisK_dim/P_dom"/>
</dbReference>
<evidence type="ECO:0000256" key="1">
    <source>
        <dbReference type="ARBA" id="ARBA00000085"/>
    </source>
</evidence>
<dbReference type="InterPro" id="IPR000014">
    <property type="entry name" value="PAS"/>
</dbReference>
<dbReference type="Gene3D" id="3.30.450.20">
    <property type="entry name" value="PAS domain"/>
    <property type="match status" value="1"/>
</dbReference>
<evidence type="ECO:0000313" key="10">
    <source>
        <dbReference type="Proteomes" id="UP000184109"/>
    </source>
</evidence>
<feature type="domain" description="Histidine kinase" evidence="7">
    <location>
        <begin position="162"/>
        <end position="386"/>
    </location>
</feature>
<evidence type="ECO:0000256" key="5">
    <source>
        <dbReference type="ARBA" id="ARBA00022777"/>
    </source>
</evidence>
<dbReference type="PANTHER" id="PTHR43711:SF26">
    <property type="entry name" value="SENSOR HISTIDINE KINASE RCSC"/>
    <property type="match status" value="1"/>
</dbReference>
<dbReference type="EMBL" id="FQXQ01000003">
    <property type="protein sequence ID" value="SHH74691.1"/>
    <property type="molecule type" value="Genomic_DNA"/>
</dbReference>
<dbReference type="SMART" id="SM00388">
    <property type="entry name" value="HisKA"/>
    <property type="match status" value="1"/>
</dbReference>
<dbReference type="Proteomes" id="UP000184109">
    <property type="component" value="Unassembled WGS sequence"/>
</dbReference>
<keyword evidence="3" id="KW-0597">Phosphoprotein</keyword>
<dbReference type="OrthoDB" id="9808408at2"/>
<evidence type="ECO:0000313" key="9">
    <source>
        <dbReference type="EMBL" id="SHH74691.1"/>
    </source>
</evidence>
<comment type="catalytic activity">
    <reaction evidence="1">
        <text>ATP + protein L-histidine = ADP + protein N-phospho-L-histidine.</text>
        <dbReference type="EC" id="2.7.13.3"/>
    </reaction>
</comment>
<dbReference type="CDD" id="cd00075">
    <property type="entry name" value="HATPase"/>
    <property type="match status" value="1"/>
</dbReference>
<dbReference type="PANTHER" id="PTHR43711">
    <property type="entry name" value="TWO-COMPONENT HISTIDINE KINASE"/>
    <property type="match status" value="1"/>
</dbReference>
<dbReference type="Pfam" id="PF02518">
    <property type="entry name" value="HATPase_c"/>
    <property type="match status" value="1"/>
</dbReference>
<dbReference type="FunFam" id="3.30.565.10:FF:000006">
    <property type="entry name" value="Sensor histidine kinase WalK"/>
    <property type="match status" value="1"/>
</dbReference>
<dbReference type="SUPFAM" id="SSF55785">
    <property type="entry name" value="PYP-like sensor domain (PAS domain)"/>
    <property type="match status" value="1"/>
</dbReference>
<dbReference type="CDD" id="cd00130">
    <property type="entry name" value="PAS"/>
    <property type="match status" value="1"/>
</dbReference>
<dbReference type="CDD" id="cd00082">
    <property type="entry name" value="HisKA"/>
    <property type="match status" value="1"/>
</dbReference>